<dbReference type="Gramene" id="Pp3c22_10350V3.2">
    <property type="protein sequence ID" value="Pp3c22_10350V3.2"/>
    <property type="gene ID" value="Pp3c22_10350"/>
</dbReference>
<feature type="region of interest" description="Disordered" evidence="1">
    <location>
        <begin position="1"/>
        <end position="34"/>
    </location>
</feature>
<sequence>MGKKGKGRKRREANFKASHPDAMPRLAPPPDLKDINAVPAKLRKIMQFKEIGNLVNKHSGATIGHSKNQGKDFKDSKEKKVGAPGTKVDDKKAAPASNNPTQGTVNGEAAEETPKPLSKRKREHEELLQLAEKIKAPSARAGISEKRKKYLEEKKKKKLKNSDVQALLNQPKRDHVKFGDIVQAPPELSFPERNKNKILTKEPKAASVERMRLEVIEAYRQRKGTKSGLGRGLPVLVPNADEKD</sequence>
<feature type="compositionally biased region" description="Polar residues" evidence="1">
    <location>
        <begin position="96"/>
        <end position="105"/>
    </location>
</feature>
<dbReference type="GeneID" id="112274813"/>
<dbReference type="eggNOG" id="ENOG502RY78">
    <property type="taxonomic scope" value="Eukaryota"/>
</dbReference>
<evidence type="ECO:0000313" key="4">
    <source>
        <dbReference type="Proteomes" id="UP000006727"/>
    </source>
</evidence>
<gene>
    <name evidence="3" type="primary">LOC112274813</name>
    <name evidence="2" type="ORF">PHYPA_026975</name>
</gene>
<dbReference type="OrthoDB" id="673745at2759"/>
<proteinExistence type="predicted"/>
<dbReference type="STRING" id="3218.A9SUS3"/>
<dbReference type="HOGENOM" id="CLU_078926_0_0_1"/>
<protein>
    <submittedName>
        <fullName evidence="2 3">Uncharacterized protein</fullName>
    </submittedName>
</protein>
<reference evidence="2 4" key="2">
    <citation type="journal article" date="2018" name="Plant J.">
        <title>The Physcomitrella patens chromosome-scale assembly reveals moss genome structure and evolution.</title>
        <authorList>
            <person name="Lang D."/>
            <person name="Ullrich K.K."/>
            <person name="Murat F."/>
            <person name="Fuchs J."/>
            <person name="Jenkins J."/>
            <person name="Haas F.B."/>
            <person name="Piednoel M."/>
            <person name="Gundlach H."/>
            <person name="Van Bel M."/>
            <person name="Meyberg R."/>
            <person name="Vives C."/>
            <person name="Morata J."/>
            <person name="Symeonidi A."/>
            <person name="Hiss M."/>
            <person name="Muchero W."/>
            <person name="Kamisugi Y."/>
            <person name="Saleh O."/>
            <person name="Blanc G."/>
            <person name="Decker E.L."/>
            <person name="van Gessel N."/>
            <person name="Grimwood J."/>
            <person name="Hayes R.D."/>
            <person name="Graham S.W."/>
            <person name="Gunter L.E."/>
            <person name="McDaniel S.F."/>
            <person name="Hoernstein S.N.W."/>
            <person name="Larsson A."/>
            <person name="Li F.W."/>
            <person name="Perroud P.F."/>
            <person name="Phillips J."/>
            <person name="Ranjan P."/>
            <person name="Rokshar D.S."/>
            <person name="Rothfels C.J."/>
            <person name="Schneider L."/>
            <person name="Shu S."/>
            <person name="Stevenson D.W."/>
            <person name="Thummler F."/>
            <person name="Tillich M."/>
            <person name="Villarreal Aguilar J.C."/>
            <person name="Widiez T."/>
            <person name="Wong G.K."/>
            <person name="Wymore A."/>
            <person name="Zhang Y."/>
            <person name="Zimmer A.D."/>
            <person name="Quatrano R.S."/>
            <person name="Mayer K.F.X."/>
            <person name="Goodstein D."/>
            <person name="Casacuberta J.M."/>
            <person name="Vandepoele K."/>
            <person name="Reski R."/>
            <person name="Cuming A.C."/>
            <person name="Tuskan G.A."/>
            <person name="Maumus F."/>
            <person name="Salse J."/>
            <person name="Schmutz J."/>
            <person name="Rensing S.A."/>
        </authorList>
    </citation>
    <scope>NUCLEOTIDE SEQUENCE [LARGE SCALE GENOMIC DNA]</scope>
    <source>
        <strain evidence="3 4">cv. Gransden 2004</strain>
    </source>
</reference>
<dbReference type="PANTHER" id="PTHR37218">
    <property type="entry name" value="COILED-COIL PROTEIN"/>
    <property type="match status" value="1"/>
</dbReference>
<dbReference type="PaxDb" id="3218-PP1S121_96V6.1"/>
<dbReference type="Gramene" id="Pp3c22_10350V3.1">
    <property type="protein sequence ID" value="Pp3c22_10350V3.1"/>
    <property type="gene ID" value="Pp3c22_10350"/>
</dbReference>
<feature type="region of interest" description="Disordered" evidence="1">
    <location>
        <begin position="223"/>
        <end position="244"/>
    </location>
</feature>
<keyword evidence="4" id="KW-1185">Reference proteome</keyword>
<dbReference type="RefSeq" id="XP_024360352.1">
    <property type="nucleotide sequence ID" value="XM_024504584.2"/>
</dbReference>
<dbReference type="OMA" id="FPRHEKI"/>
<dbReference type="AlphaFoldDB" id="A9SUS3"/>
<feature type="compositionally biased region" description="Basic and acidic residues" evidence="1">
    <location>
        <begin position="69"/>
        <end position="93"/>
    </location>
</feature>
<dbReference type="EnsemblPlants" id="Pp3c22_10350V3.2">
    <property type="protein sequence ID" value="Pp3c22_10350V3.2"/>
    <property type="gene ID" value="Pp3c22_10350"/>
</dbReference>
<dbReference type="EMBL" id="ABEU02000022">
    <property type="protein sequence ID" value="PNR30659.1"/>
    <property type="molecule type" value="Genomic_DNA"/>
</dbReference>
<organism evidence="2">
    <name type="scientific">Physcomitrium patens</name>
    <name type="common">Spreading-leaved earth moss</name>
    <name type="synonym">Physcomitrella patens</name>
    <dbReference type="NCBI Taxonomy" id="3218"/>
    <lineage>
        <taxon>Eukaryota</taxon>
        <taxon>Viridiplantae</taxon>
        <taxon>Streptophyta</taxon>
        <taxon>Embryophyta</taxon>
        <taxon>Bryophyta</taxon>
        <taxon>Bryophytina</taxon>
        <taxon>Bryopsida</taxon>
        <taxon>Funariidae</taxon>
        <taxon>Funariales</taxon>
        <taxon>Funariaceae</taxon>
        <taxon>Physcomitrium</taxon>
    </lineage>
</organism>
<reference evidence="2 4" key="1">
    <citation type="journal article" date="2008" name="Science">
        <title>The Physcomitrella genome reveals evolutionary insights into the conquest of land by plants.</title>
        <authorList>
            <person name="Rensing S."/>
            <person name="Lang D."/>
            <person name="Zimmer A."/>
            <person name="Terry A."/>
            <person name="Salamov A."/>
            <person name="Shapiro H."/>
            <person name="Nishiyama T."/>
            <person name="Perroud P.-F."/>
            <person name="Lindquist E."/>
            <person name="Kamisugi Y."/>
            <person name="Tanahashi T."/>
            <person name="Sakakibara K."/>
            <person name="Fujita T."/>
            <person name="Oishi K."/>
            <person name="Shin-I T."/>
            <person name="Kuroki Y."/>
            <person name="Toyoda A."/>
            <person name="Suzuki Y."/>
            <person name="Hashimoto A."/>
            <person name="Yamaguchi K."/>
            <person name="Sugano A."/>
            <person name="Kohara Y."/>
            <person name="Fujiyama A."/>
            <person name="Anterola A."/>
            <person name="Aoki S."/>
            <person name="Ashton N."/>
            <person name="Barbazuk W.B."/>
            <person name="Barker E."/>
            <person name="Bennetzen J."/>
            <person name="Bezanilla M."/>
            <person name="Blankenship R."/>
            <person name="Cho S.H."/>
            <person name="Dutcher S."/>
            <person name="Estelle M."/>
            <person name="Fawcett J.A."/>
            <person name="Gundlach H."/>
            <person name="Hanada K."/>
            <person name="Heyl A."/>
            <person name="Hicks K.A."/>
            <person name="Hugh J."/>
            <person name="Lohr M."/>
            <person name="Mayer K."/>
            <person name="Melkozernov A."/>
            <person name="Murata T."/>
            <person name="Nelson D."/>
            <person name="Pils B."/>
            <person name="Prigge M."/>
            <person name="Reiss B."/>
            <person name="Renner T."/>
            <person name="Rombauts S."/>
            <person name="Rushton P."/>
            <person name="Sanderfoot A."/>
            <person name="Schween G."/>
            <person name="Shiu S.-H."/>
            <person name="Stueber K."/>
            <person name="Theodoulou F.L."/>
            <person name="Tu H."/>
            <person name="Van de Peer Y."/>
            <person name="Verrier P.J."/>
            <person name="Waters E."/>
            <person name="Wood A."/>
            <person name="Yang L."/>
            <person name="Cove D."/>
            <person name="Cuming A."/>
            <person name="Hasebe M."/>
            <person name="Lucas S."/>
            <person name="Mishler D.B."/>
            <person name="Reski R."/>
            <person name="Grigoriev I."/>
            <person name="Quatrano R.S."/>
            <person name="Boore J.L."/>
        </authorList>
    </citation>
    <scope>NUCLEOTIDE SEQUENCE [LARGE SCALE GENOMIC DNA]</scope>
    <source>
        <strain evidence="3 4">cv. Gransden 2004</strain>
    </source>
</reference>
<evidence type="ECO:0000313" key="3">
    <source>
        <dbReference type="EnsemblPlants" id="Pp3c22_10350V3.1"/>
    </source>
</evidence>
<dbReference type="PANTHER" id="PTHR37218:SF2">
    <property type="entry name" value="COILED-COIL PROTEIN"/>
    <property type="match status" value="1"/>
</dbReference>
<name>A9SUS3_PHYPA</name>
<evidence type="ECO:0000313" key="2">
    <source>
        <dbReference type="EMBL" id="PNR30659.1"/>
    </source>
</evidence>
<feature type="region of interest" description="Disordered" evidence="1">
    <location>
        <begin position="55"/>
        <end position="124"/>
    </location>
</feature>
<feature type="compositionally biased region" description="Basic residues" evidence="1">
    <location>
        <begin position="1"/>
        <end position="11"/>
    </location>
</feature>
<reference evidence="3" key="3">
    <citation type="submission" date="2020-12" db="UniProtKB">
        <authorList>
            <consortium name="EnsemblPlants"/>
        </authorList>
    </citation>
    <scope>IDENTIFICATION</scope>
</reference>
<dbReference type="Proteomes" id="UP000006727">
    <property type="component" value="Chromosome 22"/>
</dbReference>
<evidence type="ECO:0000256" key="1">
    <source>
        <dbReference type="SAM" id="MobiDB-lite"/>
    </source>
</evidence>
<dbReference type="EnsemblPlants" id="Pp3c22_10350V3.1">
    <property type="protein sequence ID" value="Pp3c22_10350V3.1"/>
    <property type="gene ID" value="Pp3c22_10350"/>
</dbReference>
<accession>A9SUS3</accession>